<accession>A0ABX0IYR8</accession>
<keyword evidence="2" id="KW-1185">Reference proteome</keyword>
<organism evidence="1 2">
    <name type="scientific">Flavobacterium jejuense</name>
    <dbReference type="NCBI Taxonomy" id="1544455"/>
    <lineage>
        <taxon>Bacteria</taxon>
        <taxon>Pseudomonadati</taxon>
        <taxon>Bacteroidota</taxon>
        <taxon>Flavobacteriia</taxon>
        <taxon>Flavobacteriales</taxon>
        <taxon>Flavobacteriaceae</taxon>
        <taxon>Flavobacterium</taxon>
    </lineage>
</organism>
<dbReference type="EMBL" id="VEVQ02000020">
    <property type="protein sequence ID" value="NHN27994.1"/>
    <property type="molecule type" value="Genomic_DNA"/>
</dbReference>
<gene>
    <name evidence="1" type="ORF">FIA58_020130</name>
</gene>
<dbReference type="RefSeq" id="WP_140964499.1">
    <property type="nucleotide sequence ID" value="NZ_VEVQ02000020.1"/>
</dbReference>
<reference evidence="2" key="1">
    <citation type="submission" date="2019-05" db="EMBL/GenBank/DDBJ databases">
        <title>Flavobacterium profundi sp. nov., isolated from a deep-sea seamount.</title>
        <authorList>
            <person name="Zhang D.-C."/>
        </authorList>
    </citation>
    <scope>NUCLEOTIDE SEQUENCE [LARGE SCALE GENOMIC DNA]</scope>
    <source>
        <strain evidence="2">EC11</strain>
    </source>
</reference>
<sequence length="118" mass="13837">MIDKISEELIRYVISNYLHLFNDQEIEIYNSILRSNKVDTLSEENYNLLLSKKPTLFNNLIKITKDDKKKFYNSIVERLIDDGKIFVNRCPYCGSLAATPNSQRARCGHHWRNPTQLS</sequence>
<protein>
    <submittedName>
        <fullName evidence="1">Uncharacterized protein</fullName>
    </submittedName>
</protein>
<name>A0ABX0IYR8_9FLAO</name>
<reference evidence="1 2" key="3">
    <citation type="submission" date="2020-02" db="EMBL/GenBank/DDBJ databases">
        <title>Flavobacterium profundi sp. nov., isolated from a deep-sea seamount.</title>
        <authorList>
            <person name="Zhang D.-C."/>
        </authorList>
    </citation>
    <scope>NUCLEOTIDE SEQUENCE [LARGE SCALE GENOMIC DNA]</scope>
    <source>
        <strain evidence="1 2">EC11</strain>
    </source>
</reference>
<comment type="caution">
    <text evidence="1">The sequence shown here is derived from an EMBL/GenBank/DDBJ whole genome shotgun (WGS) entry which is preliminary data.</text>
</comment>
<reference evidence="1 2" key="2">
    <citation type="submission" date="2019-05" db="EMBL/GenBank/DDBJ databases">
        <authorList>
            <person name="Lianzixin W."/>
        </authorList>
    </citation>
    <scope>NUCLEOTIDE SEQUENCE [LARGE SCALE GENOMIC DNA]</scope>
    <source>
        <strain evidence="1 2">EC11</strain>
    </source>
</reference>
<evidence type="ECO:0000313" key="2">
    <source>
        <dbReference type="Proteomes" id="UP000817854"/>
    </source>
</evidence>
<evidence type="ECO:0000313" key="1">
    <source>
        <dbReference type="EMBL" id="NHN27994.1"/>
    </source>
</evidence>
<dbReference type="Proteomes" id="UP000817854">
    <property type="component" value="Unassembled WGS sequence"/>
</dbReference>
<proteinExistence type="predicted"/>